<keyword evidence="8" id="KW-0539">Nucleus</keyword>
<protein>
    <submittedName>
        <fullName evidence="12">ZFP2 protein</fullName>
    </submittedName>
</protein>
<dbReference type="PANTHER" id="PTHR23226">
    <property type="entry name" value="ZINC FINGER AND SCAN DOMAIN-CONTAINING"/>
    <property type="match status" value="1"/>
</dbReference>
<dbReference type="GO" id="GO:0008270">
    <property type="term" value="F:zinc ion binding"/>
    <property type="evidence" value="ECO:0007669"/>
    <property type="project" value="UniProtKB-KW"/>
</dbReference>
<dbReference type="Gene3D" id="3.30.160.60">
    <property type="entry name" value="Classic Zinc Finger"/>
    <property type="match status" value="2"/>
</dbReference>
<feature type="domain" description="C2H2-type" evidence="11">
    <location>
        <begin position="34"/>
        <end position="61"/>
    </location>
</feature>
<dbReference type="InterPro" id="IPR036236">
    <property type="entry name" value="Znf_C2H2_sf"/>
</dbReference>
<keyword evidence="13" id="KW-1185">Reference proteome</keyword>
<feature type="non-terminal residue" evidence="12">
    <location>
        <position position="71"/>
    </location>
</feature>
<keyword evidence="2" id="KW-0479">Metal-binding</keyword>
<comment type="similarity">
    <text evidence="1">Belongs to the krueppel C2H2-type zinc-finger protein family.</text>
</comment>
<evidence type="ECO:0000259" key="11">
    <source>
        <dbReference type="PROSITE" id="PS50157"/>
    </source>
</evidence>
<keyword evidence="4 9" id="KW-0863">Zinc-finger</keyword>
<dbReference type="FunFam" id="3.30.160.60:FF:000642">
    <property type="entry name" value="Zinc finger with KRAB and SCAN domains 2"/>
    <property type="match status" value="1"/>
</dbReference>
<evidence type="ECO:0000256" key="5">
    <source>
        <dbReference type="ARBA" id="ARBA00022833"/>
    </source>
</evidence>
<dbReference type="EMBL" id="WEIS01079001">
    <property type="protein sequence ID" value="NWI69381.1"/>
    <property type="molecule type" value="Genomic_DNA"/>
</dbReference>
<accession>A0A851DFN0</accession>
<dbReference type="SUPFAM" id="SSF57667">
    <property type="entry name" value="beta-beta-alpha zinc fingers"/>
    <property type="match status" value="1"/>
</dbReference>
<evidence type="ECO:0000256" key="4">
    <source>
        <dbReference type="ARBA" id="ARBA00022771"/>
    </source>
</evidence>
<dbReference type="PROSITE" id="PS50157">
    <property type="entry name" value="ZINC_FINGER_C2H2_2"/>
    <property type="match status" value="1"/>
</dbReference>
<dbReference type="Proteomes" id="UP000660247">
    <property type="component" value="Unassembled WGS sequence"/>
</dbReference>
<dbReference type="PROSITE" id="PS00028">
    <property type="entry name" value="ZINC_FINGER_C2H2_1"/>
    <property type="match status" value="1"/>
</dbReference>
<dbReference type="SMART" id="SM00355">
    <property type="entry name" value="ZnF_C2H2"/>
    <property type="match status" value="1"/>
</dbReference>
<proteinExistence type="inferred from homology"/>
<reference evidence="12" key="1">
    <citation type="submission" date="2019-10" db="EMBL/GenBank/DDBJ databases">
        <title>Bird 10,000 Genomes (B10K) Project - Family phase.</title>
        <authorList>
            <person name="Zhang G."/>
        </authorList>
    </citation>
    <scope>NUCLEOTIDE SEQUENCE</scope>
    <source>
        <strain evidence="12">B10K-DU-002-69</strain>
        <tissue evidence="12">Muscle</tissue>
    </source>
</reference>
<keyword evidence="6" id="KW-0805">Transcription regulation</keyword>
<evidence type="ECO:0000256" key="8">
    <source>
        <dbReference type="ARBA" id="ARBA00023242"/>
    </source>
</evidence>
<keyword evidence="7" id="KW-0804">Transcription</keyword>
<evidence type="ECO:0000313" key="13">
    <source>
        <dbReference type="Proteomes" id="UP000660247"/>
    </source>
</evidence>
<comment type="caution">
    <text evidence="12">The sequence shown here is derived from an EMBL/GenBank/DDBJ whole genome shotgun (WGS) entry which is preliminary data.</text>
</comment>
<dbReference type="Pfam" id="PF00096">
    <property type="entry name" value="zf-C2H2"/>
    <property type="match status" value="1"/>
</dbReference>
<evidence type="ECO:0000256" key="6">
    <source>
        <dbReference type="ARBA" id="ARBA00023015"/>
    </source>
</evidence>
<evidence type="ECO:0000256" key="10">
    <source>
        <dbReference type="SAM" id="MobiDB-lite"/>
    </source>
</evidence>
<gene>
    <name evidence="12" type="primary">Zfp2_0</name>
    <name evidence="12" type="ORF">TODMEX_R04266</name>
</gene>
<evidence type="ECO:0000256" key="2">
    <source>
        <dbReference type="ARBA" id="ARBA00022723"/>
    </source>
</evidence>
<dbReference type="InterPro" id="IPR013087">
    <property type="entry name" value="Znf_C2H2_type"/>
</dbReference>
<evidence type="ECO:0000313" key="12">
    <source>
        <dbReference type="EMBL" id="NWI69381.1"/>
    </source>
</evidence>
<feature type="region of interest" description="Disordered" evidence="10">
    <location>
        <begin position="1"/>
        <end position="25"/>
    </location>
</feature>
<keyword evidence="3" id="KW-0677">Repeat</keyword>
<dbReference type="AlphaFoldDB" id="A0A851DFN0"/>
<sequence length="71" mass="7707">STGDKATDMSNSAECGKSFRQSSNPSTCNVANPYVCAKCGKSFRQNSSLAQHRRVHTGEKLYVCADRGKSF</sequence>
<feature type="non-terminal residue" evidence="12">
    <location>
        <position position="1"/>
    </location>
</feature>
<keyword evidence="5" id="KW-0862">Zinc</keyword>
<dbReference type="GO" id="GO:0000978">
    <property type="term" value="F:RNA polymerase II cis-regulatory region sequence-specific DNA binding"/>
    <property type="evidence" value="ECO:0007669"/>
    <property type="project" value="TreeGrafter"/>
</dbReference>
<dbReference type="PANTHER" id="PTHR23226:SF371">
    <property type="entry name" value="ZINC FINGER PROTEIN 112-LIKE PROTEIN"/>
    <property type="match status" value="1"/>
</dbReference>
<evidence type="ECO:0000256" key="1">
    <source>
        <dbReference type="ARBA" id="ARBA00006991"/>
    </source>
</evidence>
<evidence type="ECO:0000256" key="9">
    <source>
        <dbReference type="PROSITE-ProRule" id="PRU00042"/>
    </source>
</evidence>
<evidence type="ECO:0000256" key="3">
    <source>
        <dbReference type="ARBA" id="ARBA00022737"/>
    </source>
</evidence>
<name>A0A851DFN0_TODME</name>
<dbReference type="GO" id="GO:0000981">
    <property type="term" value="F:DNA-binding transcription factor activity, RNA polymerase II-specific"/>
    <property type="evidence" value="ECO:0007669"/>
    <property type="project" value="TreeGrafter"/>
</dbReference>
<organism evidence="12 13">
    <name type="scientific">Todus mexicanus</name>
    <name type="common">Puerto Rican tody</name>
    <dbReference type="NCBI Taxonomy" id="135184"/>
    <lineage>
        <taxon>Eukaryota</taxon>
        <taxon>Metazoa</taxon>
        <taxon>Chordata</taxon>
        <taxon>Craniata</taxon>
        <taxon>Vertebrata</taxon>
        <taxon>Euteleostomi</taxon>
        <taxon>Archelosauria</taxon>
        <taxon>Archosauria</taxon>
        <taxon>Dinosauria</taxon>
        <taxon>Saurischia</taxon>
        <taxon>Theropoda</taxon>
        <taxon>Coelurosauria</taxon>
        <taxon>Aves</taxon>
        <taxon>Neognathae</taxon>
        <taxon>Neoaves</taxon>
        <taxon>Telluraves</taxon>
        <taxon>Coraciimorphae</taxon>
        <taxon>Coraciiformes</taxon>
        <taxon>Todidae</taxon>
        <taxon>Todus</taxon>
    </lineage>
</organism>
<evidence type="ECO:0000256" key="7">
    <source>
        <dbReference type="ARBA" id="ARBA00023163"/>
    </source>
</evidence>
<dbReference type="OrthoDB" id="9439903at2759"/>